<dbReference type="RefSeq" id="WP_071879394.1">
    <property type="nucleotide sequence ID" value="NZ_JXLC01000045.1"/>
</dbReference>
<protein>
    <recommendedName>
        <fullName evidence="2">WxL domain-containing protein</fullName>
    </recommendedName>
</protein>
<proteinExistence type="predicted"/>
<keyword evidence="4" id="KW-1185">Reference proteome</keyword>
<dbReference type="Proteomes" id="UP000065511">
    <property type="component" value="Chromosome"/>
</dbReference>
<organism evidence="3 4">
    <name type="scientific">Enterococcus silesiacus</name>
    <dbReference type="NCBI Taxonomy" id="332949"/>
    <lineage>
        <taxon>Bacteria</taxon>
        <taxon>Bacillati</taxon>
        <taxon>Bacillota</taxon>
        <taxon>Bacilli</taxon>
        <taxon>Lactobacillales</taxon>
        <taxon>Enterococcaceae</taxon>
        <taxon>Enterococcus</taxon>
    </lineage>
</organism>
<evidence type="ECO:0000256" key="1">
    <source>
        <dbReference type="SAM" id="MobiDB-lite"/>
    </source>
</evidence>
<feature type="domain" description="WxL" evidence="2">
    <location>
        <begin position="31"/>
        <end position="269"/>
    </location>
</feature>
<name>A0ABM5W4Y8_9ENTE</name>
<evidence type="ECO:0000259" key="2">
    <source>
        <dbReference type="Pfam" id="PF13731"/>
    </source>
</evidence>
<dbReference type="EMBL" id="CP013614">
    <property type="protein sequence ID" value="ALS00013.1"/>
    <property type="molecule type" value="Genomic_DNA"/>
</dbReference>
<sequence>MRRVTKSFWIGAVAIVVSVGGFAQHYHAESEETLTGSGSVEVIGNDRSDIVDPENPGNQIDPGESPHTTGPLRIDYVSELNFNKALIQQKERKYEALAQQFYDETTARGSYIQITDQRGLATGWTLQVKQRTQFNNPVIQNKEEQSLVGAYLSLDKGWANSSGTSTPPAVTRETIGLNAIDTAYEVATAAPNTGRGVWTIAFGASDMNSDDQPVTLKPLVDKNGKAIMDEEYQKPAYTNSAITLTVPESTKIYPVQYQTEITWILAELP</sequence>
<evidence type="ECO:0000313" key="4">
    <source>
        <dbReference type="Proteomes" id="UP000065511"/>
    </source>
</evidence>
<reference evidence="3 4" key="1">
    <citation type="submission" date="2015-12" db="EMBL/GenBank/DDBJ databases">
        <authorList>
            <person name="Lauer A."/>
            <person name="Humrighouse B."/>
            <person name="Loparev V."/>
            <person name="Shewmaker P.L."/>
            <person name="Whitney A.M."/>
            <person name="McLaughlin R.W."/>
        </authorList>
    </citation>
    <scope>NUCLEOTIDE SEQUENCE [LARGE SCALE GENOMIC DNA]</scope>
    <source>
        <strain evidence="3 4">LMG 23085</strain>
    </source>
</reference>
<dbReference type="Pfam" id="PF13731">
    <property type="entry name" value="WxL"/>
    <property type="match status" value="1"/>
</dbReference>
<gene>
    <name evidence="3" type="ORF">ATZ33_01030</name>
</gene>
<evidence type="ECO:0000313" key="3">
    <source>
        <dbReference type="EMBL" id="ALS00013.1"/>
    </source>
</evidence>
<feature type="region of interest" description="Disordered" evidence="1">
    <location>
        <begin position="36"/>
        <end position="69"/>
    </location>
</feature>
<dbReference type="InterPro" id="IPR027994">
    <property type="entry name" value="WxL_dom"/>
</dbReference>
<accession>A0ABM5W4Y8</accession>